<reference evidence="1 2" key="1">
    <citation type="journal article" date="2021" name="Hortic Res">
        <title>High-quality reference genome and annotation aids understanding of berry development for evergreen blueberry (Vaccinium darrowii).</title>
        <authorList>
            <person name="Yu J."/>
            <person name="Hulse-Kemp A.M."/>
            <person name="Babiker E."/>
            <person name="Staton M."/>
        </authorList>
    </citation>
    <scope>NUCLEOTIDE SEQUENCE [LARGE SCALE GENOMIC DNA]</scope>
    <source>
        <strain evidence="2">cv. NJ 8807/NJ 8810</strain>
        <tissue evidence="1">Young leaf</tissue>
    </source>
</reference>
<name>A0ACB7X3I0_9ERIC</name>
<evidence type="ECO:0000313" key="1">
    <source>
        <dbReference type="EMBL" id="KAH7835124.1"/>
    </source>
</evidence>
<keyword evidence="2" id="KW-1185">Reference proteome</keyword>
<gene>
    <name evidence="1" type="ORF">Vadar_023060</name>
</gene>
<organism evidence="1 2">
    <name type="scientific">Vaccinium darrowii</name>
    <dbReference type="NCBI Taxonomy" id="229202"/>
    <lineage>
        <taxon>Eukaryota</taxon>
        <taxon>Viridiplantae</taxon>
        <taxon>Streptophyta</taxon>
        <taxon>Embryophyta</taxon>
        <taxon>Tracheophyta</taxon>
        <taxon>Spermatophyta</taxon>
        <taxon>Magnoliopsida</taxon>
        <taxon>eudicotyledons</taxon>
        <taxon>Gunneridae</taxon>
        <taxon>Pentapetalae</taxon>
        <taxon>asterids</taxon>
        <taxon>Ericales</taxon>
        <taxon>Ericaceae</taxon>
        <taxon>Vaccinioideae</taxon>
        <taxon>Vaccinieae</taxon>
        <taxon>Vaccinium</taxon>
    </lineage>
</organism>
<protein>
    <submittedName>
        <fullName evidence="1">Uncharacterized protein</fullName>
    </submittedName>
</protein>
<proteinExistence type="predicted"/>
<dbReference type="EMBL" id="CM037152">
    <property type="protein sequence ID" value="KAH7835124.1"/>
    <property type="molecule type" value="Genomic_DNA"/>
</dbReference>
<accession>A0ACB7X3I0</accession>
<sequence length="361" mass="40996">MKDLQLRDCHKDVLNKTPFWGIFEAIVENRLTNAQCRKSDKMIIEIIETYDPTNDKFRLGKTYLEALRHGQDFRYIATITEFLSPFKVVILIGSSSSAVDICRDLSGAAKEVHIASRSITDGTIEKLPGYDNIWLCSMIENARGDGTVVFRDGSAVCADVILHCTGYKYHFPFLDMNGNVTVDDNRVGPLYKHIFPPLLAPSLSFVGLPWRRVLPLPLCEIQCKWIACVLSGRVLLPSSDEMVADVEAFYRTLDASGIPKHYTHNIGDALCTAGEPENTAYSKFYALNSVCSIFEYMDWLASECACPPLEEWRKQMYAATRRNRMLRSETYRDEWDDQHLVALAHEDFAESSLNKRLVQKV</sequence>
<comment type="caution">
    <text evidence="1">The sequence shown here is derived from an EMBL/GenBank/DDBJ whole genome shotgun (WGS) entry which is preliminary data.</text>
</comment>
<dbReference type="Proteomes" id="UP000828048">
    <property type="component" value="Chromosome 2"/>
</dbReference>
<evidence type="ECO:0000313" key="2">
    <source>
        <dbReference type="Proteomes" id="UP000828048"/>
    </source>
</evidence>